<dbReference type="GO" id="GO:0016491">
    <property type="term" value="F:oxidoreductase activity"/>
    <property type="evidence" value="ECO:0007669"/>
    <property type="project" value="InterPro"/>
</dbReference>
<dbReference type="Proteomes" id="UP000610931">
    <property type="component" value="Unassembled WGS sequence"/>
</dbReference>
<reference evidence="2" key="1">
    <citation type="submission" date="2020-12" db="EMBL/GenBank/DDBJ databases">
        <title>Snuella sp. nov., isolated from sediment in Incheon.</title>
        <authorList>
            <person name="Kim W."/>
        </authorList>
    </citation>
    <scope>NUCLEOTIDE SEQUENCE</scope>
    <source>
        <strain evidence="2">CAU 1569</strain>
    </source>
</reference>
<dbReference type="InterPro" id="IPR009799">
    <property type="entry name" value="EthD_dom"/>
</dbReference>
<protein>
    <submittedName>
        <fullName evidence="2">EthD family reductase</fullName>
    </submittedName>
</protein>
<dbReference type="SUPFAM" id="SSF54909">
    <property type="entry name" value="Dimeric alpha+beta barrel"/>
    <property type="match status" value="1"/>
</dbReference>
<sequence length="107" mass="11542">MKKGAIKVSVLYPNKNGKTFDMDYYCNKHVPMVAGLLGDDVIGASVEKGLGGGAPDQEATYIAMGNLYFESMASFENAFGPNADKIMGDIPNYTNIEPVIQISEVMI</sequence>
<organism evidence="2 3">
    <name type="scientific">Snuella sedimenti</name>
    <dbReference type="NCBI Taxonomy" id="2798802"/>
    <lineage>
        <taxon>Bacteria</taxon>
        <taxon>Pseudomonadati</taxon>
        <taxon>Bacteroidota</taxon>
        <taxon>Flavobacteriia</taxon>
        <taxon>Flavobacteriales</taxon>
        <taxon>Flavobacteriaceae</taxon>
        <taxon>Snuella</taxon>
    </lineage>
</organism>
<dbReference type="PANTHER" id="PTHR40260:SF2">
    <property type="entry name" value="BLR8190 PROTEIN"/>
    <property type="match status" value="1"/>
</dbReference>
<gene>
    <name evidence="2" type="ORF">JF259_06930</name>
</gene>
<dbReference type="NCBIfam" id="TIGR02118">
    <property type="entry name" value="EthD family reductase"/>
    <property type="match status" value="1"/>
</dbReference>
<evidence type="ECO:0000313" key="2">
    <source>
        <dbReference type="EMBL" id="MBJ6367816.1"/>
    </source>
</evidence>
<dbReference type="PANTHER" id="PTHR40260">
    <property type="entry name" value="BLR8190 PROTEIN"/>
    <property type="match status" value="1"/>
</dbReference>
<dbReference type="EMBL" id="JAELVQ010000006">
    <property type="protein sequence ID" value="MBJ6367816.1"/>
    <property type="molecule type" value="Genomic_DNA"/>
</dbReference>
<proteinExistence type="predicted"/>
<dbReference type="Pfam" id="PF07110">
    <property type="entry name" value="EthD"/>
    <property type="match status" value="1"/>
</dbReference>
<dbReference type="InterPro" id="IPR011008">
    <property type="entry name" value="Dimeric_a/b-barrel"/>
</dbReference>
<evidence type="ECO:0000259" key="1">
    <source>
        <dbReference type="Pfam" id="PF07110"/>
    </source>
</evidence>
<feature type="domain" description="EthD" evidence="1">
    <location>
        <begin position="22"/>
        <end position="94"/>
    </location>
</feature>
<accession>A0A8J7IHA8</accession>
<comment type="caution">
    <text evidence="2">The sequence shown here is derived from an EMBL/GenBank/DDBJ whole genome shotgun (WGS) entry which is preliminary data.</text>
</comment>
<dbReference type="AlphaFoldDB" id="A0A8J7IHA8"/>
<evidence type="ECO:0000313" key="3">
    <source>
        <dbReference type="Proteomes" id="UP000610931"/>
    </source>
</evidence>
<name>A0A8J7IHA8_9FLAO</name>
<dbReference type="RefSeq" id="WP_199114584.1">
    <property type="nucleotide sequence ID" value="NZ_JAELVQ010000006.1"/>
</dbReference>
<dbReference type="Gene3D" id="3.30.70.100">
    <property type="match status" value="1"/>
</dbReference>
<keyword evidence="3" id="KW-1185">Reference proteome</keyword>